<reference evidence="5" key="1">
    <citation type="submission" date="2022-11" db="UniProtKB">
        <authorList>
            <consortium name="WormBaseParasite"/>
        </authorList>
    </citation>
    <scope>IDENTIFICATION</scope>
</reference>
<organism evidence="4 5">
    <name type="scientific">Setaria digitata</name>
    <dbReference type="NCBI Taxonomy" id="48799"/>
    <lineage>
        <taxon>Eukaryota</taxon>
        <taxon>Metazoa</taxon>
        <taxon>Ecdysozoa</taxon>
        <taxon>Nematoda</taxon>
        <taxon>Chromadorea</taxon>
        <taxon>Rhabditida</taxon>
        <taxon>Spirurina</taxon>
        <taxon>Spiruromorpha</taxon>
        <taxon>Filarioidea</taxon>
        <taxon>Setariidae</taxon>
        <taxon>Setaria</taxon>
    </lineage>
</organism>
<dbReference type="WBParaSite" id="sdigi.contig346.g7632.t1">
    <property type="protein sequence ID" value="sdigi.contig346.g7632.t1"/>
    <property type="gene ID" value="sdigi.contig346.g7632"/>
</dbReference>
<evidence type="ECO:0000256" key="1">
    <source>
        <dbReference type="SAM" id="MobiDB-lite"/>
    </source>
</evidence>
<evidence type="ECO:0000256" key="2">
    <source>
        <dbReference type="SAM" id="Phobius"/>
    </source>
</evidence>
<feature type="transmembrane region" description="Helical" evidence="2">
    <location>
        <begin position="32"/>
        <end position="52"/>
    </location>
</feature>
<sequence>MFHACVVILILLTIICTCTVMAVIDLENYNFGLYIILLCVVGTMIACALCVANPNACKNPSWYTKFCLLLQELHPEHLYRGSSSQIPNDPTLSISKCTADNTAHRFRNGNRATVTMLAPAIHIMHHVWKGMAWVTEDISEEERVTNCRTGGSFKGIIFQDESESEHSLRKLSTTIESSSNQPTVSITEDSASGWDPRNDVTL</sequence>
<feature type="chain" id="PRO_5037111098" evidence="3">
    <location>
        <begin position="23"/>
        <end position="202"/>
    </location>
</feature>
<protein>
    <submittedName>
        <fullName evidence="5">Uncharacterized protein</fullName>
    </submittedName>
</protein>
<dbReference type="AlphaFoldDB" id="A0A915PQW9"/>
<dbReference type="Proteomes" id="UP000887581">
    <property type="component" value="Unplaced"/>
</dbReference>
<keyword evidence="4" id="KW-1185">Reference proteome</keyword>
<proteinExistence type="predicted"/>
<keyword evidence="2" id="KW-1133">Transmembrane helix</keyword>
<keyword evidence="2" id="KW-0812">Transmembrane</keyword>
<feature type="region of interest" description="Disordered" evidence="1">
    <location>
        <begin position="173"/>
        <end position="202"/>
    </location>
</feature>
<name>A0A915PQW9_9BILA</name>
<keyword evidence="2" id="KW-0472">Membrane</keyword>
<evidence type="ECO:0000313" key="5">
    <source>
        <dbReference type="WBParaSite" id="sdigi.contig346.g7632.t1"/>
    </source>
</evidence>
<accession>A0A915PQW9</accession>
<evidence type="ECO:0000256" key="3">
    <source>
        <dbReference type="SAM" id="SignalP"/>
    </source>
</evidence>
<evidence type="ECO:0000313" key="4">
    <source>
        <dbReference type="Proteomes" id="UP000887581"/>
    </source>
</evidence>
<feature type="signal peptide" evidence="3">
    <location>
        <begin position="1"/>
        <end position="22"/>
    </location>
</feature>
<feature type="compositionally biased region" description="Polar residues" evidence="1">
    <location>
        <begin position="173"/>
        <end position="190"/>
    </location>
</feature>
<keyword evidence="3" id="KW-0732">Signal</keyword>